<gene>
    <name evidence="2" type="ORF">KHLLAP_LOCUS7639</name>
</gene>
<evidence type="ECO:0000313" key="2">
    <source>
        <dbReference type="EMBL" id="CAJ2507171.1"/>
    </source>
</evidence>
<dbReference type="EMBL" id="CAUWAG010000010">
    <property type="protein sequence ID" value="CAJ2507171.1"/>
    <property type="molecule type" value="Genomic_DNA"/>
</dbReference>
<accession>A0AAI8YJH9</accession>
<evidence type="ECO:0000256" key="1">
    <source>
        <dbReference type="SAM" id="MobiDB-lite"/>
    </source>
</evidence>
<proteinExistence type="predicted"/>
<feature type="region of interest" description="Disordered" evidence="1">
    <location>
        <begin position="1"/>
        <end position="41"/>
    </location>
</feature>
<keyword evidence="3" id="KW-1185">Reference proteome</keyword>
<dbReference type="AlphaFoldDB" id="A0AAI8YJH9"/>
<evidence type="ECO:0000313" key="3">
    <source>
        <dbReference type="Proteomes" id="UP001295740"/>
    </source>
</evidence>
<sequence length="207" mass="22082">MSTEQAGQNQEQAQQSYYEWAKAKMPSTGGQAGPNLEGKTQEEAKQSYMEWAKEKYGEQYEAWMPWIEDYFLKYFTKDNKASYATKQQLDQTKITGIAQVDNLQDGVNNLVAGQVGQGGLLQPAGDLLSKEGMNRVERQGKDDSGGYLPSGLTGSLPGLPGLPGQSKDVAGQGKDVAGQGKDVAGQGKDNSGGYLPSSLPGIPGLGK</sequence>
<dbReference type="Proteomes" id="UP001295740">
    <property type="component" value="Unassembled WGS sequence"/>
</dbReference>
<name>A0AAI8YJH9_9PEZI</name>
<feature type="compositionally biased region" description="Low complexity" evidence="1">
    <location>
        <begin position="1"/>
        <end position="15"/>
    </location>
</feature>
<organism evidence="2 3">
    <name type="scientific">Anthostomella pinea</name>
    <dbReference type="NCBI Taxonomy" id="933095"/>
    <lineage>
        <taxon>Eukaryota</taxon>
        <taxon>Fungi</taxon>
        <taxon>Dikarya</taxon>
        <taxon>Ascomycota</taxon>
        <taxon>Pezizomycotina</taxon>
        <taxon>Sordariomycetes</taxon>
        <taxon>Xylariomycetidae</taxon>
        <taxon>Xylariales</taxon>
        <taxon>Xylariaceae</taxon>
        <taxon>Anthostomella</taxon>
    </lineage>
</organism>
<feature type="compositionally biased region" description="Low complexity" evidence="1">
    <location>
        <begin position="145"/>
        <end position="166"/>
    </location>
</feature>
<protein>
    <submittedName>
        <fullName evidence="2">Uu.00g083570.m01.CDS01</fullName>
    </submittedName>
</protein>
<feature type="region of interest" description="Disordered" evidence="1">
    <location>
        <begin position="137"/>
        <end position="207"/>
    </location>
</feature>
<reference evidence="2" key="1">
    <citation type="submission" date="2023-10" db="EMBL/GenBank/DDBJ databases">
        <authorList>
            <person name="Hackl T."/>
        </authorList>
    </citation>
    <scope>NUCLEOTIDE SEQUENCE</scope>
</reference>
<comment type="caution">
    <text evidence="2">The sequence shown here is derived from an EMBL/GenBank/DDBJ whole genome shotgun (WGS) entry which is preliminary data.</text>
</comment>